<accession>A0A1H5YZH3</accession>
<gene>
    <name evidence="1" type="ORF">SAMN05216223_104219</name>
</gene>
<protein>
    <submittedName>
        <fullName evidence="1">Cupin domain protein</fullName>
    </submittedName>
</protein>
<dbReference type="Gene3D" id="2.60.120.10">
    <property type="entry name" value="Jelly Rolls"/>
    <property type="match status" value="1"/>
</dbReference>
<dbReference type="SUPFAM" id="SSF51182">
    <property type="entry name" value="RmlC-like cupins"/>
    <property type="match status" value="1"/>
</dbReference>
<evidence type="ECO:0000313" key="1">
    <source>
        <dbReference type="EMBL" id="SEG29190.1"/>
    </source>
</evidence>
<dbReference type="InterPro" id="IPR011051">
    <property type="entry name" value="RmlC_Cupin_sf"/>
</dbReference>
<dbReference type="EMBL" id="FNVU01000004">
    <property type="protein sequence ID" value="SEG29190.1"/>
    <property type="molecule type" value="Genomic_DNA"/>
</dbReference>
<dbReference type="PANTHER" id="PTHR37694:SF1">
    <property type="entry name" value="SLR8022 PROTEIN"/>
    <property type="match status" value="1"/>
</dbReference>
<dbReference type="PANTHER" id="PTHR37694">
    <property type="entry name" value="SLR8022 PROTEIN"/>
    <property type="match status" value="1"/>
</dbReference>
<dbReference type="Proteomes" id="UP000236754">
    <property type="component" value="Unassembled WGS sequence"/>
</dbReference>
<dbReference type="InterPro" id="IPR014710">
    <property type="entry name" value="RmlC-like_jellyroll"/>
</dbReference>
<organism evidence="1 2">
    <name type="scientific">Actinacidiphila yanglinensis</name>
    <dbReference type="NCBI Taxonomy" id="310779"/>
    <lineage>
        <taxon>Bacteria</taxon>
        <taxon>Bacillati</taxon>
        <taxon>Actinomycetota</taxon>
        <taxon>Actinomycetes</taxon>
        <taxon>Kitasatosporales</taxon>
        <taxon>Streptomycetaceae</taxon>
        <taxon>Actinacidiphila</taxon>
    </lineage>
</organism>
<dbReference type="CDD" id="cd02230">
    <property type="entry name" value="cupin_HP0902-like"/>
    <property type="match status" value="1"/>
</dbReference>
<reference evidence="1 2" key="1">
    <citation type="submission" date="2016-10" db="EMBL/GenBank/DDBJ databases">
        <authorList>
            <person name="de Groot N.N."/>
        </authorList>
    </citation>
    <scope>NUCLEOTIDE SEQUENCE [LARGE SCALE GENOMIC DNA]</scope>
    <source>
        <strain evidence="1 2">CGMCC 4.2023</strain>
    </source>
</reference>
<sequence>MALRGGGRRRCQTRGMRKFSLDAKVREHLHEATGASTGRSSETVYGGHERVLRQTLIALTAGTSLAEHENPGESTLLVLRGRVRLVCGEDHWDAMTGDLLVLPHARHGLEALEDGAVLLTVAKLL</sequence>
<evidence type="ECO:0000313" key="2">
    <source>
        <dbReference type="Proteomes" id="UP000236754"/>
    </source>
</evidence>
<name>A0A1H5YZH3_9ACTN</name>
<proteinExistence type="predicted"/>
<dbReference type="AlphaFoldDB" id="A0A1H5YZH3"/>
<keyword evidence="2" id="KW-1185">Reference proteome</keyword>